<organism evidence="2">
    <name type="scientific">marine metagenome</name>
    <dbReference type="NCBI Taxonomy" id="408172"/>
    <lineage>
        <taxon>unclassified sequences</taxon>
        <taxon>metagenomes</taxon>
        <taxon>ecological metagenomes</taxon>
    </lineage>
</organism>
<protein>
    <recommendedName>
        <fullName evidence="1">Histone deacetylase domain-containing protein</fullName>
    </recommendedName>
</protein>
<evidence type="ECO:0000259" key="1">
    <source>
        <dbReference type="Pfam" id="PF00850"/>
    </source>
</evidence>
<name>A0A381PPV5_9ZZZZ</name>
<dbReference type="InterPro" id="IPR000286">
    <property type="entry name" value="HDACs"/>
</dbReference>
<dbReference type="PANTHER" id="PTHR10625:SF10">
    <property type="entry name" value="HISTONE DEACETYLASE HDAC1"/>
    <property type="match status" value="1"/>
</dbReference>
<evidence type="ECO:0000313" key="2">
    <source>
        <dbReference type="EMBL" id="SUZ68960.1"/>
    </source>
</evidence>
<dbReference type="Gene3D" id="3.40.800.20">
    <property type="entry name" value="Histone deacetylase domain"/>
    <property type="match status" value="1"/>
</dbReference>
<sequence>MEHLMSIEPRPAQRQELELVHSRGYIDSIKSRCENGVTLLDGGDTIVSPSSYSVALQAAGGVVRAVEMIYRREISNAFCAVRPPGHHAEADTAKGFCLFNNAAVAAKMAQKAHGADRILILDWDVHHGNGTQHIFESDPTVHYISLHQHPFYPGTGAKNETGKGDGLGATTNFPLSAGGGDEVYRDIFNNALPDIVATFKPDFIILSAGFDAHVRDPIANMNVSTECFTEMTAVMATLATELCDGRLLSLLEGGYDLKGLSDSVAAHLGKLTEAVARA</sequence>
<dbReference type="CDD" id="cd09992">
    <property type="entry name" value="HDAC_classII"/>
    <property type="match status" value="1"/>
</dbReference>
<feature type="domain" description="Histone deacetylase" evidence="1">
    <location>
        <begin position="4"/>
        <end position="269"/>
    </location>
</feature>
<proteinExistence type="predicted"/>
<dbReference type="GO" id="GO:0040029">
    <property type="term" value="P:epigenetic regulation of gene expression"/>
    <property type="evidence" value="ECO:0007669"/>
    <property type="project" value="TreeGrafter"/>
</dbReference>
<dbReference type="AlphaFoldDB" id="A0A381PPV5"/>
<dbReference type="InterPro" id="IPR037138">
    <property type="entry name" value="His_deacetylse_dom_sf"/>
</dbReference>
<dbReference type="GO" id="GO:0004407">
    <property type="term" value="F:histone deacetylase activity"/>
    <property type="evidence" value="ECO:0007669"/>
    <property type="project" value="TreeGrafter"/>
</dbReference>
<dbReference type="SUPFAM" id="SSF52768">
    <property type="entry name" value="Arginase/deacetylase"/>
    <property type="match status" value="1"/>
</dbReference>
<dbReference type="Pfam" id="PF00850">
    <property type="entry name" value="Hist_deacetyl"/>
    <property type="match status" value="1"/>
</dbReference>
<dbReference type="PRINTS" id="PR01270">
    <property type="entry name" value="HDASUPER"/>
</dbReference>
<dbReference type="InterPro" id="IPR023801">
    <property type="entry name" value="His_deacetylse_dom"/>
</dbReference>
<accession>A0A381PPV5</accession>
<reference evidence="2" key="1">
    <citation type="submission" date="2018-05" db="EMBL/GenBank/DDBJ databases">
        <authorList>
            <person name="Lanie J.A."/>
            <person name="Ng W.-L."/>
            <person name="Kazmierczak K.M."/>
            <person name="Andrzejewski T.M."/>
            <person name="Davidsen T.M."/>
            <person name="Wayne K.J."/>
            <person name="Tettelin H."/>
            <person name="Glass J.I."/>
            <person name="Rusch D."/>
            <person name="Podicherti R."/>
            <person name="Tsui H.-C.T."/>
            <person name="Winkler M.E."/>
        </authorList>
    </citation>
    <scope>NUCLEOTIDE SEQUENCE</scope>
</reference>
<gene>
    <name evidence="2" type="ORF">METZ01_LOCUS21814</name>
</gene>
<dbReference type="PANTHER" id="PTHR10625">
    <property type="entry name" value="HISTONE DEACETYLASE HDAC1-RELATED"/>
    <property type="match status" value="1"/>
</dbReference>
<dbReference type="InterPro" id="IPR023696">
    <property type="entry name" value="Ureohydrolase_dom_sf"/>
</dbReference>
<dbReference type="EMBL" id="UINC01001049">
    <property type="protein sequence ID" value="SUZ68960.1"/>
    <property type="molecule type" value="Genomic_DNA"/>
</dbReference>